<name>A0ABX4RF52_9XANT</name>
<keyword evidence="2" id="KW-1185">Reference proteome</keyword>
<evidence type="ECO:0000313" key="1">
    <source>
        <dbReference type="EMBL" id="PKV15073.1"/>
    </source>
</evidence>
<dbReference type="EMBL" id="PHKW01000014">
    <property type="protein sequence ID" value="PKV15073.1"/>
    <property type="molecule type" value="Genomic_DNA"/>
</dbReference>
<accession>A0ABX4RF52</accession>
<dbReference type="Proteomes" id="UP000233748">
    <property type="component" value="Unassembled WGS sequence"/>
</dbReference>
<protein>
    <submittedName>
        <fullName evidence="1">Uncharacterized protein</fullName>
    </submittedName>
</protein>
<evidence type="ECO:0000313" key="2">
    <source>
        <dbReference type="Proteomes" id="UP000233748"/>
    </source>
</evidence>
<sequence length="72" mass="7748">MTTTNLDHVVTPAVLPRPRRALETVAARRTAARSSTGAKCLRHNAKAPQCGALAFSAARREVVLPRGLEPLF</sequence>
<gene>
    <name evidence="1" type="ORF">XpruCFBP8354_21675</name>
</gene>
<comment type="caution">
    <text evidence="1">The sequence shown here is derived from an EMBL/GenBank/DDBJ whole genome shotgun (WGS) entry which is preliminary data.</text>
</comment>
<reference evidence="1 2" key="1">
    <citation type="submission" date="2017-11" db="EMBL/GenBank/DDBJ databases">
        <title>Xanthomonas prunicola sp. nov., a novel pathogen that affects nectarine (Prunus persica var. nectarine) trees.</title>
        <authorList>
            <person name="Lopez M."/>
            <person name="Lopez-Soriano P."/>
            <person name="Garita-Cambronero J."/>
            <person name="Beltran C."/>
            <person name="Taghouti G."/>
            <person name="Portier P."/>
            <person name="Cubero J."/>
            <person name="Fischer-Le Saux M."/>
            <person name="Marco-Noales E."/>
        </authorList>
    </citation>
    <scope>NUCLEOTIDE SEQUENCE [LARGE SCALE GENOMIC DNA]</scope>
    <source>
        <strain evidence="1 2">CFBP8354</strain>
    </source>
</reference>
<organism evidence="1 2">
    <name type="scientific">Xanthomonas prunicola</name>
    <dbReference type="NCBI Taxonomy" id="2053930"/>
    <lineage>
        <taxon>Bacteria</taxon>
        <taxon>Pseudomonadati</taxon>
        <taxon>Pseudomonadota</taxon>
        <taxon>Gammaproteobacteria</taxon>
        <taxon>Lysobacterales</taxon>
        <taxon>Lysobacteraceae</taxon>
        <taxon>Xanthomonas</taxon>
    </lineage>
</organism>
<proteinExistence type="predicted"/>